<dbReference type="GeneID" id="111104944"/>
<name>A0A8B8AX16_CRAVI</name>
<feature type="compositionally biased region" description="Polar residues" evidence="1">
    <location>
        <begin position="136"/>
        <end position="156"/>
    </location>
</feature>
<feature type="compositionally biased region" description="Polar residues" evidence="1">
    <location>
        <begin position="23"/>
        <end position="43"/>
    </location>
</feature>
<dbReference type="KEGG" id="cvn:111104944"/>
<feature type="region of interest" description="Disordered" evidence="1">
    <location>
        <begin position="17"/>
        <end position="63"/>
    </location>
</feature>
<evidence type="ECO:0000313" key="3">
    <source>
        <dbReference type="RefSeq" id="XP_022294829.1"/>
    </source>
</evidence>
<reference evidence="3" key="1">
    <citation type="submission" date="2025-08" db="UniProtKB">
        <authorList>
            <consortium name="RefSeq"/>
        </authorList>
    </citation>
    <scope>IDENTIFICATION</scope>
    <source>
        <tissue evidence="3">Whole sample</tissue>
    </source>
</reference>
<keyword evidence="2" id="KW-1185">Reference proteome</keyword>
<gene>
    <name evidence="3" type="primary">LOC111104944</name>
</gene>
<protein>
    <submittedName>
        <fullName evidence="3">Uncharacterized protein LOC111104944</fullName>
    </submittedName>
</protein>
<dbReference type="AlphaFoldDB" id="A0A8B8AX16"/>
<evidence type="ECO:0000256" key="1">
    <source>
        <dbReference type="SAM" id="MobiDB-lite"/>
    </source>
</evidence>
<sequence length="163" mass="18082">MIVIQKLENSFITWRKQQESKTENTTSGHNISACPSNLQSNKSGAEAEEAGLSPSLEEDYSVTDTKIRQSEALYDTLLAEEASGAAKGEGEIELQLSEDKRRLKSEKMQEHLNRQMQQGGQAEEEESDLAHVPKVQYSQSIEEQALQKEQVSQASEVANGPLM</sequence>
<organism evidence="2 3">
    <name type="scientific">Crassostrea virginica</name>
    <name type="common">Eastern oyster</name>
    <dbReference type="NCBI Taxonomy" id="6565"/>
    <lineage>
        <taxon>Eukaryota</taxon>
        <taxon>Metazoa</taxon>
        <taxon>Spiralia</taxon>
        <taxon>Lophotrochozoa</taxon>
        <taxon>Mollusca</taxon>
        <taxon>Bivalvia</taxon>
        <taxon>Autobranchia</taxon>
        <taxon>Pteriomorphia</taxon>
        <taxon>Ostreida</taxon>
        <taxon>Ostreoidea</taxon>
        <taxon>Ostreidae</taxon>
        <taxon>Crassostrea</taxon>
    </lineage>
</organism>
<feature type="region of interest" description="Disordered" evidence="1">
    <location>
        <begin position="100"/>
        <end position="163"/>
    </location>
</feature>
<accession>A0A8B8AX16</accession>
<evidence type="ECO:0000313" key="2">
    <source>
        <dbReference type="Proteomes" id="UP000694844"/>
    </source>
</evidence>
<proteinExistence type="predicted"/>
<dbReference type="Proteomes" id="UP000694844">
    <property type="component" value="Chromosome 7"/>
</dbReference>
<dbReference type="RefSeq" id="XP_022294829.1">
    <property type="nucleotide sequence ID" value="XM_022439121.1"/>
</dbReference>
<feature type="compositionally biased region" description="Basic and acidic residues" evidence="1">
    <location>
        <begin position="100"/>
        <end position="113"/>
    </location>
</feature>